<protein>
    <recommendedName>
        <fullName evidence="9">Cytochrome b-c1 complex subunit 6</fullName>
    </recommendedName>
</protein>
<comment type="subcellular location">
    <subcellularLocation>
        <location evidence="1">Mitochondrion inner membrane</location>
        <topology evidence="1">Peripheral membrane protein</topology>
        <orientation evidence="1">Intermembrane side</orientation>
    </subcellularLocation>
</comment>
<dbReference type="InterPro" id="IPR023184">
    <property type="entry name" value="Ubol_cytC_Rdtase_hinge_dom"/>
</dbReference>
<keyword evidence="3 9" id="KW-0813">Transport</keyword>
<accession>A0ABD2MYT4</accession>
<dbReference type="SUPFAM" id="SSF81531">
    <property type="entry name" value="Non-heme 11 kDa protein of cytochrome bc1 complex (Ubiquinol-cytochrome c reductase)"/>
    <property type="match status" value="1"/>
</dbReference>
<dbReference type="FunFam" id="1.10.287.20:FF:000005">
    <property type="entry name" value="Cytochrome b-c1 complex subunit 6"/>
    <property type="match status" value="1"/>
</dbReference>
<evidence type="ECO:0000256" key="6">
    <source>
        <dbReference type="ARBA" id="ARBA00022982"/>
    </source>
</evidence>
<dbReference type="PANTHER" id="PTHR15336:SF0">
    <property type="entry name" value="CYTOCHROME B-C1 COMPLEX SUBUNIT 6, MITOCHONDRIAL"/>
    <property type="match status" value="1"/>
</dbReference>
<dbReference type="AlphaFoldDB" id="A0ABD2MYT4"/>
<evidence type="ECO:0000313" key="13">
    <source>
        <dbReference type="Proteomes" id="UP001516400"/>
    </source>
</evidence>
<evidence type="ECO:0000313" key="12">
    <source>
        <dbReference type="EMBL" id="KAL3271159.1"/>
    </source>
</evidence>
<evidence type="ECO:0000259" key="11">
    <source>
        <dbReference type="Pfam" id="PF02320"/>
    </source>
</evidence>
<keyword evidence="13" id="KW-1185">Reference proteome</keyword>
<dbReference type="PIRSF" id="PIRSF000019">
    <property type="entry name" value="Bc1_11K"/>
    <property type="match status" value="1"/>
</dbReference>
<dbReference type="Pfam" id="PF02320">
    <property type="entry name" value="UCR_hinge"/>
    <property type="match status" value="1"/>
</dbReference>
<feature type="disulfide bond" evidence="10">
    <location>
        <begin position="37"/>
        <end position="81"/>
    </location>
</feature>
<evidence type="ECO:0000256" key="8">
    <source>
        <dbReference type="ARBA" id="ARBA00023136"/>
    </source>
</evidence>
<keyword evidence="5 9" id="KW-0999">Mitochondrion inner membrane</keyword>
<feature type="domain" description="Ubiquinol-cytochrome C reductase hinge" evidence="11">
    <location>
        <begin position="28"/>
        <end position="91"/>
    </location>
</feature>
<evidence type="ECO:0000256" key="9">
    <source>
        <dbReference type="PIRNR" id="PIRNR000019"/>
    </source>
</evidence>
<keyword evidence="6 9" id="KW-0249">Electron transport</keyword>
<dbReference type="EMBL" id="JABFTP020000042">
    <property type="protein sequence ID" value="KAL3271159.1"/>
    <property type="molecule type" value="Genomic_DNA"/>
</dbReference>
<evidence type="ECO:0000256" key="7">
    <source>
        <dbReference type="ARBA" id="ARBA00023128"/>
    </source>
</evidence>
<gene>
    <name evidence="12" type="ORF">HHI36_021657</name>
</gene>
<dbReference type="Gene3D" id="1.10.287.20">
    <property type="entry name" value="Ubiquinol-cytochrome C reductase hinge domain"/>
    <property type="match status" value="1"/>
</dbReference>
<comment type="function">
    <text evidence="9">Component of the ubiquinol-cytochrome c oxidoreductase, a multisubunit transmembrane complex that is part of the mitochondrial electron transport chain which drives oxidative phosphorylation.</text>
</comment>
<evidence type="ECO:0000256" key="4">
    <source>
        <dbReference type="ARBA" id="ARBA00022660"/>
    </source>
</evidence>
<evidence type="ECO:0000256" key="1">
    <source>
        <dbReference type="ARBA" id="ARBA00004137"/>
    </source>
</evidence>
<organism evidence="12 13">
    <name type="scientific">Cryptolaemus montrouzieri</name>
    <dbReference type="NCBI Taxonomy" id="559131"/>
    <lineage>
        <taxon>Eukaryota</taxon>
        <taxon>Metazoa</taxon>
        <taxon>Ecdysozoa</taxon>
        <taxon>Arthropoda</taxon>
        <taxon>Hexapoda</taxon>
        <taxon>Insecta</taxon>
        <taxon>Pterygota</taxon>
        <taxon>Neoptera</taxon>
        <taxon>Endopterygota</taxon>
        <taxon>Coleoptera</taxon>
        <taxon>Polyphaga</taxon>
        <taxon>Cucujiformia</taxon>
        <taxon>Coccinelloidea</taxon>
        <taxon>Coccinellidae</taxon>
        <taxon>Scymninae</taxon>
        <taxon>Scymnini</taxon>
        <taxon>Cryptolaemus</taxon>
    </lineage>
</organism>
<reference evidence="12 13" key="1">
    <citation type="journal article" date="2021" name="BMC Biol.">
        <title>Horizontally acquired antibacterial genes associated with adaptive radiation of ladybird beetles.</title>
        <authorList>
            <person name="Li H.S."/>
            <person name="Tang X.F."/>
            <person name="Huang Y.H."/>
            <person name="Xu Z.Y."/>
            <person name="Chen M.L."/>
            <person name="Du X.Y."/>
            <person name="Qiu B.Y."/>
            <person name="Chen P.T."/>
            <person name="Zhang W."/>
            <person name="Slipinski A."/>
            <person name="Escalona H.E."/>
            <person name="Waterhouse R.M."/>
            <person name="Zwick A."/>
            <person name="Pang H."/>
        </authorList>
    </citation>
    <scope>NUCLEOTIDE SEQUENCE [LARGE SCALE GENOMIC DNA]</scope>
    <source>
        <strain evidence="12">SYSU2018</strain>
    </source>
</reference>
<evidence type="ECO:0000256" key="2">
    <source>
        <dbReference type="ARBA" id="ARBA00006498"/>
    </source>
</evidence>
<dbReference type="InterPro" id="IPR003422">
    <property type="entry name" value="Cyt_b-c1_6"/>
</dbReference>
<dbReference type="Proteomes" id="UP001516400">
    <property type="component" value="Unassembled WGS sequence"/>
</dbReference>
<sequence>MVFERFFSKFTSSFRVKAQDAEEEDIIDPHDTLREQCRETDHCKHLAERLQQCNDRVNSKSQTSETCVEELIDLMHAIDHCVTPKLFSQLK</sequence>
<keyword evidence="7 9" id="KW-0496">Mitochondrion</keyword>
<keyword evidence="10" id="KW-1015">Disulfide bond</keyword>
<evidence type="ECO:0000256" key="10">
    <source>
        <dbReference type="PIRSR" id="PIRSR000019-1"/>
    </source>
</evidence>
<proteinExistence type="inferred from homology"/>
<dbReference type="InterPro" id="IPR036811">
    <property type="entry name" value="Ubol_cytC_Rdtase_hinge_dom_sf"/>
</dbReference>
<feature type="disulfide bond" evidence="10">
    <location>
        <begin position="53"/>
        <end position="67"/>
    </location>
</feature>
<name>A0ABD2MYT4_9CUCU</name>
<dbReference type="PANTHER" id="PTHR15336">
    <property type="entry name" value="UBIQUINOL-CYTOCHROME C REDUCTASE COMPLEX 7.8 KDA PROTEIN"/>
    <property type="match status" value="1"/>
</dbReference>
<evidence type="ECO:0000256" key="3">
    <source>
        <dbReference type="ARBA" id="ARBA00022448"/>
    </source>
</evidence>
<keyword evidence="8 9" id="KW-0472">Membrane</keyword>
<dbReference type="GO" id="GO:0005743">
    <property type="term" value="C:mitochondrial inner membrane"/>
    <property type="evidence" value="ECO:0007669"/>
    <property type="project" value="UniProtKB-SubCell"/>
</dbReference>
<evidence type="ECO:0000256" key="5">
    <source>
        <dbReference type="ARBA" id="ARBA00022792"/>
    </source>
</evidence>
<comment type="caution">
    <text evidence="12">The sequence shown here is derived from an EMBL/GenBank/DDBJ whole genome shotgun (WGS) entry which is preliminary data.</text>
</comment>
<keyword evidence="4 9" id="KW-0679">Respiratory chain</keyword>
<comment type="similarity">
    <text evidence="2 9">Belongs to the UQCRH/QCR6 family.</text>
</comment>